<organism evidence="1 2">
    <name type="scientific">Paramecium primaurelia</name>
    <dbReference type="NCBI Taxonomy" id="5886"/>
    <lineage>
        <taxon>Eukaryota</taxon>
        <taxon>Sar</taxon>
        <taxon>Alveolata</taxon>
        <taxon>Ciliophora</taxon>
        <taxon>Intramacronucleata</taxon>
        <taxon>Oligohymenophorea</taxon>
        <taxon>Peniculida</taxon>
        <taxon>Parameciidae</taxon>
        <taxon>Paramecium</taxon>
    </lineage>
</organism>
<dbReference type="OMA" id="DFSPCVN"/>
<evidence type="ECO:0000313" key="2">
    <source>
        <dbReference type="Proteomes" id="UP000688137"/>
    </source>
</evidence>
<reference evidence="1" key="1">
    <citation type="submission" date="2021-01" db="EMBL/GenBank/DDBJ databases">
        <authorList>
            <consortium name="Genoscope - CEA"/>
            <person name="William W."/>
        </authorList>
    </citation>
    <scope>NUCLEOTIDE SEQUENCE</scope>
</reference>
<comment type="caution">
    <text evidence="1">The sequence shown here is derived from an EMBL/GenBank/DDBJ whole genome shotgun (WGS) entry which is preliminary data.</text>
</comment>
<keyword evidence="2" id="KW-1185">Reference proteome</keyword>
<sequence length="145" mass="17029">MNKLFRFAKVIVRSIYKPAQRTLYRIPQIKQVLNDDHNQKYQFNTLAFQNHLQLIQIQNQEQIKQKLQAGLSELAKINAQLLKQTNYVRFAGDFSPCVNPEQFVHALQFYRQGALAQFYSIDDLETINSVYQSDSEIEFQDSQIL</sequence>
<evidence type="ECO:0000313" key="1">
    <source>
        <dbReference type="EMBL" id="CAD8109694.1"/>
    </source>
</evidence>
<accession>A0A8S1Q3K3</accession>
<name>A0A8S1Q3K3_PARPR</name>
<protein>
    <submittedName>
        <fullName evidence="1">Uncharacterized protein</fullName>
    </submittedName>
</protein>
<dbReference type="AlphaFoldDB" id="A0A8S1Q3K3"/>
<proteinExistence type="predicted"/>
<gene>
    <name evidence="1" type="ORF">PPRIM_AZ9-3.1.T1410116</name>
</gene>
<dbReference type="EMBL" id="CAJJDM010000145">
    <property type="protein sequence ID" value="CAD8109694.1"/>
    <property type="molecule type" value="Genomic_DNA"/>
</dbReference>
<dbReference type="Proteomes" id="UP000688137">
    <property type="component" value="Unassembled WGS sequence"/>
</dbReference>